<organism evidence="1 2">
    <name type="scientific">Xanthocytophaga flava</name>
    <dbReference type="NCBI Taxonomy" id="3048013"/>
    <lineage>
        <taxon>Bacteria</taxon>
        <taxon>Pseudomonadati</taxon>
        <taxon>Bacteroidota</taxon>
        <taxon>Cytophagia</taxon>
        <taxon>Cytophagales</taxon>
        <taxon>Rhodocytophagaceae</taxon>
        <taxon>Xanthocytophaga</taxon>
    </lineage>
</organism>
<proteinExistence type="predicted"/>
<dbReference type="Proteomes" id="UP001241110">
    <property type="component" value="Unassembled WGS sequence"/>
</dbReference>
<evidence type="ECO:0000313" key="1">
    <source>
        <dbReference type="EMBL" id="MDJ1481743.1"/>
    </source>
</evidence>
<reference evidence="1" key="1">
    <citation type="submission" date="2023-05" db="EMBL/GenBank/DDBJ databases">
        <authorList>
            <person name="Zhang X."/>
        </authorList>
    </citation>
    <scope>NUCLEOTIDE SEQUENCE</scope>
    <source>
        <strain evidence="1">YF14B1</strain>
    </source>
</reference>
<comment type="caution">
    <text evidence="1">The sequence shown here is derived from an EMBL/GenBank/DDBJ whole genome shotgun (WGS) entry which is preliminary data.</text>
</comment>
<accession>A0AAE3U909</accession>
<protein>
    <submittedName>
        <fullName evidence="1">Uncharacterized protein</fullName>
    </submittedName>
</protein>
<dbReference type="AlphaFoldDB" id="A0AAE3U909"/>
<name>A0AAE3U909_9BACT</name>
<sequence length="88" mass="10039">MSNQDKPFTRLLLKKVASGEIDIQALRDALKPKGWNLRICLTQQGDSFTVSSPKGITRTFSEAEWKEQKPNYEKHFKGCGLELIDELD</sequence>
<dbReference type="EMBL" id="JASJOS010000006">
    <property type="protein sequence ID" value="MDJ1481743.1"/>
    <property type="molecule type" value="Genomic_DNA"/>
</dbReference>
<gene>
    <name evidence="1" type="ORF">QNI16_14680</name>
</gene>
<dbReference type="RefSeq" id="WP_313979933.1">
    <property type="nucleotide sequence ID" value="NZ_JASJOS010000006.1"/>
</dbReference>
<evidence type="ECO:0000313" key="2">
    <source>
        <dbReference type="Proteomes" id="UP001241110"/>
    </source>
</evidence>